<accession>A0A4Q7YTS0</accession>
<evidence type="ECO:0000313" key="10">
    <source>
        <dbReference type="Proteomes" id="UP000292958"/>
    </source>
</evidence>
<dbReference type="SUPFAM" id="SSF52540">
    <property type="entry name" value="P-loop containing nucleoside triphosphate hydrolases"/>
    <property type="match status" value="2"/>
</dbReference>
<feature type="domain" description="Helicase ATP-binding" evidence="8">
    <location>
        <begin position="32"/>
        <end position="301"/>
    </location>
</feature>
<reference evidence="9 10" key="1">
    <citation type="submission" date="2019-02" db="EMBL/GenBank/DDBJ databases">
        <title>Genomic Encyclopedia of Archaeal and Bacterial Type Strains, Phase II (KMG-II): from individual species to whole genera.</title>
        <authorList>
            <person name="Goeker M."/>
        </authorList>
    </citation>
    <scope>NUCLEOTIDE SEQUENCE [LARGE SCALE GENOMIC DNA]</scope>
    <source>
        <strain evidence="9 10">DSM 18101</strain>
    </source>
</reference>
<comment type="catalytic activity">
    <reaction evidence="7">
        <text>ATP + H2O = ADP + phosphate + H(+)</text>
        <dbReference type="Rhea" id="RHEA:13065"/>
        <dbReference type="ChEBI" id="CHEBI:15377"/>
        <dbReference type="ChEBI" id="CHEBI:15378"/>
        <dbReference type="ChEBI" id="CHEBI:30616"/>
        <dbReference type="ChEBI" id="CHEBI:43474"/>
        <dbReference type="ChEBI" id="CHEBI:456216"/>
        <dbReference type="EC" id="5.6.2.3"/>
    </reaction>
</comment>
<dbReference type="InterPro" id="IPR011545">
    <property type="entry name" value="DEAD/DEAH_box_helicase_dom"/>
</dbReference>
<gene>
    <name evidence="9" type="ORF">BDD14_2154</name>
</gene>
<organism evidence="9 10">
    <name type="scientific">Edaphobacter modestus</name>
    <dbReference type="NCBI Taxonomy" id="388466"/>
    <lineage>
        <taxon>Bacteria</taxon>
        <taxon>Pseudomonadati</taxon>
        <taxon>Acidobacteriota</taxon>
        <taxon>Terriglobia</taxon>
        <taxon>Terriglobales</taxon>
        <taxon>Acidobacteriaceae</taxon>
        <taxon>Edaphobacter</taxon>
    </lineage>
</organism>
<dbReference type="EC" id="5.6.2.3" evidence="6"/>
<dbReference type="GO" id="GO:0005524">
    <property type="term" value="F:ATP binding"/>
    <property type="evidence" value="ECO:0007669"/>
    <property type="project" value="UniProtKB-KW"/>
</dbReference>
<dbReference type="PANTHER" id="PTHR11472:SF34">
    <property type="entry name" value="REGULATOR OF TELOMERE ELONGATION HELICASE 1"/>
    <property type="match status" value="1"/>
</dbReference>
<dbReference type="InterPro" id="IPR014013">
    <property type="entry name" value="Helic_SF1/SF2_ATP-bd_DinG/Rad3"/>
</dbReference>
<keyword evidence="9" id="KW-0347">Helicase</keyword>
<keyword evidence="2" id="KW-0547">Nucleotide-binding</keyword>
<dbReference type="GO" id="GO:0006281">
    <property type="term" value="P:DNA repair"/>
    <property type="evidence" value="ECO:0007669"/>
    <property type="project" value="TreeGrafter"/>
</dbReference>
<dbReference type="InterPro" id="IPR014001">
    <property type="entry name" value="Helicase_ATP-bd"/>
</dbReference>
<comment type="caution">
    <text evidence="9">The sequence shown here is derived from an EMBL/GenBank/DDBJ whole genome shotgun (WGS) entry which is preliminary data.</text>
</comment>
<dbReference type="FunFam" id="3.40.50.300:FF:000437">
    <property type="entry name" value="ATP-dependent DNA helicase DinG"/>
    <property type="match status" value="1"/>
</dbReference>
<comment type="similarity">
    <text evidence="5">Belongs to the helicase family. DinG subfamily.</text>
</comment>
<dbReference type="GO" id="GO:0043139">
    <property type="term" value="F:5'-3' DNA helicase activity"/>
    <property type="evidence" value="ECO:0007669"/>
    <property type="project" value="UniProtKB-EC"/>
</dbReference>
<dbReference type="PANTHER" id="PTHR11472">
    <property type="entry name" value="DNA REPAIR DEAD HELICASE RAD3/XP-D SUBFAMILY MEMBER"/>
    <property type="match status" value="1"/>
</dbReference>
<dbReference type="SMART" id="SM00487">
    <property type="entry name" value="DEXDc"/>
    <property type="match status" value="1"/>
</dbReference>
<evidence type="ECO:0000313" key="9">
    <source>
        <dbReference type="EMBL" id="RZU40684.1"/>
    </source>
</evidence>
<dbReference type="EMBL" id="SHKW01000001">
    <property type="protein sequence ID" value="RZU40684.1"/>
    <property type="molecule type" value="Genomic_DNA"/>
</dbReference>
<dbReference type="Proteomes" id="UP000292958">
    <property type="component" value="Unassembled WGS sequence"/>
</dbReference>
<evidence type="ECO:0000256" key="4">
    <source>
        <dbReference type="ARBA" id="ARBA00022840"/>
    </source>
</evidence>
<comment type="cofactor">
    <cofactor evidence="1">
        <name>[4Fe-4S] cluster</name>
        <dbReference type="ChEBI" id="CHEBI:49883"/>
    </cofactor>
</comment>
<dbReference type="Pfam" id="PF13307">
    <property type="entry name" value="Helicase_C_2"/>
    <property type="match status" value="1"/>
</dbReference>
<dbReference type="RefSeq" id="WP_130418720.1">
    <property type="nucleotide sequence ID" value="NZ_SHKW01000001.1"/>
</dbReference>
<evidence type="ECO:0000256" key="3">
    <source>
        <dbReference type="ARBA" id="ARBA00022801"/>
    </source>
</evidence>
<evidence type="ECO:0000256" key="7">
    <source>
        <dbReference type="ARBA" id="ARBA00048954"/>
    </source>
</evidence>
<dbReference type="GO" id="GO:0016818">
    <property type="term" value="F:hydrolase activity, acting on acid anhydrides, in phosphorus-containing anhydrides"/>
    <property type="evidence" value="ECO:0007669"/>
    <property type="project" value="InterPro"/>
</dbReference>
<dbReference type="AlphaFoldDB" id="A0A4Q7YTS0"/>
<dbReference type="InterPro" id="IPR027417">
    <property type="entry name" value="P-loop_NTPase"/>
</dbReference>
<dbReference type="InterPro" id="IPR045028">
    <property type="entry name" value="DinG/Rad3-like"/>
</dbReference>
<dbReference type="SMART" id="SM00491">
    <property type="entry name" value="HELICc2"/>
    <property type="match status" value="1"/>
</dbReference>
<dbReference type="Gene3D" id="3.40.50.300">
    <property type="entry name" value="P-loop containing nucleotide triphosphate hydrolases"/>
    <property type="match status" value="2"/>
</dbReference>
<keyword evidence="3" id="KW-0378">Hydrolase</keyword>
<evidence type="ECO:0000256" key="1">
    <source>
        <dbReference type="ARBA" id="ARBA00001966"/>
    </source>
</evidence>
<sequence>MSAPSPITILPPALQPGEHLPSLHEFFAPGGILSRSSLAFEHRRGQYEMARAVEKAFHDKRHLIVEAGTGTGKTLAYLLPALRKAREQQQRIIISTGTKNLQEQLFFKDIPFLESLLGPLKVCYMKGRGNYLCRHKLYALRDNPLLNGLEEIEQFHHIAAWEKTTETGDRAEIDALPETSALWHKIDARTEACLGQSCPDWERCFITAMRRKALESDIVIVNHHLFFADLGIKQQAANAPDAGILPEAAAVVFDEAHELEEVASNYFGIGLSTQRVDELVRDVEIMLRAKQASTSAIESACSTLQNRSRMFFSALPDDPNGAGRMPFLNRPDFLEESGDYYTATLNALTRLEGELERVKNVEESSGLRKRAADIRAHLAFLLESTDQNTVFWIERRATGGVRSFARGHGHTAFNTHLQATPIDVSELLSTALFDNYSSVVLTSATLTVSGGFDHIRKRLGLITARELIVPSHFQYERQALLYLPPSMPDPREPDFTERAAERIRRVLEITRGRAFCLFTSYNQMRIIYERMLAELPYPLLLHGTAPRHVLLQQFRETPNAVLFGTSSFWQGVDVQGEQLSCVIIDRLPFAVPTDPVVEARMRAIEEAGGKPFFDYQIPNAVITLKQGFGRLIRSLDDRGVLMLLDPRIQRQRYGRIFLESLPPYRRTDDIGEVERFFEPAVE</sequence>
<evidence type="ECO:0000256" key="2">
    <source>
        <dbReference type="ARBA" id="ARBA00022741"/>
    </source>
</evidence>
<keyword evidence="4" id="KW-0067">ATP-binding</keyword>
<evidence type="ECO:0000256" key="5">
    <source>
        <dbReference type="ARBA" id="ARBA00038058"/>
    </source>
</evidence>
<name>A0A4Q7YTS0_9BACT</name>
<evidence type="ECO:0000256" key="6">
    <source>
        <dbReference type="ARBA" id="ARBA00044969"/>
    </source>
</evidence>
<dbReference type="GO" id="GO:0003676">
    <property type="term" value="F:nucleic acid binding"/>
    <property type="evidence" value="ECO:0007669"/>
    <property type="project" value="InterPro"/>
</dbReference>
<dbReference type="PROSITE" id="PS51193">
    <property type="entry name" value="HELICASE_ATP_BIND_2"/>
    <property type="match status" value="1"/>
</dbReference>
<dbReference type="OrthoDB" id="9803913at2"/>
<dbReference type="Pfam" id="PF00270">
    <property type="entry name" value="DEAD"/>
    <property type="match status" value="1"/>
</dbReference>
<dbReference type="InterPro" id="IPR006555">
    <property type="entry name" value="ATP-dep_Helicase_C"/>
</dbReference>
<protein>
    <recommendedName>
        <fullName evidence="6">DNA 5'-3' helicase</fullName>
        <ecNumber evidence="6">5.6.2.3</ecNumber>
    </recommendedName>
</protein>
<keyword evidence="10" id="KW-1185">Reference proteome</keyword>
<evidence type="ECO:0000259" key="8">
    <source>
        <dbReference type="PROSITE" id="PS51193"/>
    </source>
</evidence>
<proteinExistence type="inferred from homology"/>